<feature type="compositionally biased region" description="Basic and acidic residues" evidence="1">
    <location>
        <begin position="10"/>
        <end position="21"/>
    </location>
</feature>
<dbReference type="PANTHER" id="PTHR23146">
    <property type="entry name" value="LEO1 PROTEIN"/>
    <property type="match status" value="1"/>
</dbReference>
<evidence type="ECO:0000313" key="3">
    <source>
        <dbReference type="Proteomes" id="UP000800092"/>
    </source>
</evidence>
<dbReference type="OrthoDB" id="20844at2759"/>
<dbReference type="GO" id="GO:0016593">
    <property type="term" value="C:Cdc73/Paf1 complex"/>
    <property type="evidence" value="ECO:0007669"/>
    <property type="project" value="InterPro"/>
</dbReference>
<feature type="compositionally biased region" description="Basic and acidic residues" evidence="1">
    <location>
        <begin position="344"/>
        <end position="372"/>
    </location>
</feature>
<dbReference type="EMBL" id="ML991776">
    <property type="protein sequence ID" value="KAF2238200.1"/>
    <property type="molecule type" value="Genomic_DNA"/>
</dbReference>
<dbReference type="GO" id="GO:1990269">
    <property type="term" value="F:RNA polymerase II C-terminal domain phosphoserine binding"/>
    <property type="evidence" value="ECO:0007669"/>
    <property type="project" value="TreeGrafter"/>
</dbReference>
<feature type="compositionally biased region" description="Basic residues" evidence="1">
    <location>
        <begin position="405"/>
        <end position="414"/>
    </location>
</feature>
<dbReference type="Pfam" id="PF04004">
    <property type="entry name" value="Leo1"/>
    <property type="match status" value="1"/>
</dbReference>
<dbReference type="GO" id="GO:0032968">
    <property type="term" value="P:positive regulation of transcription elongation by RNA polymerase II"/>
    <property type="evidence" value="ECO:0007669"/>
    <property type="project" value="TreeGrafter"/>
</dbReference>
<dbReference type="AlphaFoldDB" id="A0A6A6HL51"/>
<feature type="compositionally biased region" description="Pro residues" evidence="1">
    <location>
        <begin position="235"/>
        <end position="245"/>
    </location>
</feature>
<feature type="region of interest" description="Disordered" evidence="1">
    <location>
        <begin position="1"/>
        <end position="121"/>
    </location>
</feature>
<feature type="region of interest" description="Disordered" evidence="1">
    <location>
        <begin position="344"/>
        <end position="509"/>
    </location>
</feature>
<protein>
    <recommendedName>
        <fullName evidence="4">Leo1-domain-containing protein</fullName>
    </recommendedName>
</protein>
<feature type="compositionally biased region" description="Acidic residues" evidence="1">
    <location>
        <begin position="447"/>
        <end position="465"/>
    </location>
</feature>
<dbReference type="Proteomes" id="UP000800092">
    <property type="component" value="Unassembled WGS sequence"/>
</dbReference>
<feature type="compositionally biased region" description="Basic and acidic residues" evidence="1">
    <location>
        <begin position="425"/>
        <end position="441"/>
    </location>
</feature>
<name>A0A6A6HL51_VIRVR</name>
<evidence type="ECO:0000313" key="2">
    <source>
        <dbReference type="EMBL" id="KAF2238200.1"/>
    </source>
</evidence>
<keyword evidence="3" id="KW-1185">Reference proteome</keyword>
<proteinExistence type="predicted"/>
<accession>A0A6A6HL51</accession>
<gene>
    <name evidence="2" type="ORF">EV356DRAFT_529200</name>
</gene>
<dbReference type="GO" id="GO:0006368">
    <property type="term" value="P:transcription elongation by RNA polymerase II"/>
    <property type="evidence" value="ECO:0007669"/>
    <property type="project" value="InterPro"/>
</dbReference>
<reference evidence="2" key="1">
    <citation type="journal article" date="2020" name="Stud. Mycol.">
        <title>101 Dothideomycetes genomes: a test case for predicting lifestyles and emergence of pathogens.</title>
        <authorList>
            <person name="Haridas S."/>
            <person name="Albert R."/>
            <person name="Binder M."/>
            <person name="Bloem J."/>
            <person name="Labutti K."/>
            <person name="Salamov A."/>
            <person name="Andreopoulos B."/>
            <person name="Baker S."/>
            <person name="Barry K."/>
            <person name="Bills G."/>
            <person name="Bluhm B."/>
            <person name="Cannon C."/>
            <person name="Castanera R."/>
            <person name="Culley D."/>
            <person name="Daum C."/>
            <person name="Ezra D."/>
            <person name="Gonzalez J."/>
            <person name="Henrissat B."/>
            <person name="Kuo A."/>
            <person name="Liang C."/>
            <person name="Lipzen A."/>
            <person name="Lutzoni F."/>
            <person name="Magnuson J."/>
            <person name="Mondo S."/>
            <person name="Nolan M."/>
            <person name="Ohm R."/>
            <person name="Pangilinan J."/>
            <person name="Park H.-J."/>
            <person name="Ramirez L."/>
            <person name="Alfaro M."/>
            <person name="Sun H."/>
            <person name="Tritt A."/>
            <person name="Yoshinaga Y."/>
            <person name="Zwiers L.-H."/>
            <person name="Turgeon B."/>
            <person name="Goodwin S."/>
            <person name="Spatafora J."/>
            <person name="Crous P."/>
            <person name="Grigoriev I."/>
        </authorList>
    </citation>
    <scope>NUCLEOTIDE SEQUENCE</scope>
    <source>
        <strain evidence="2">Tuck. ex Michener</strain>
    </source>
</reference>
<sequence length="509" mass="57066">MASAVAVSADIERPNLPHNLDDDAPITGEVTSVDNDDDEEDVVRGARKKTTVDRDLFDEDDDELPAEENEEDLFGEDEADEQPRPPRQLDDEDLDSGDDLDRNDRMLEDEEEDEGEDVEKNFKYMNVDIGRHPLPEPSDGELYMLKIPQFMSLDPTIFKTETFQVPETDHHSTGPPSSTFSKYDTALTTLRWRYSPSEPDELQSNARILRWSDGSLTLQLASDPTTQYTIDGKPLAPPQPNPTKPTPNAAKARKGRDKDRPLNSYDHSQDALTYLLSPSTEAQVIRTVGKITCGLQIQPNEATTDVALARLQASLAEAVRGKNLKGDGGIDFVHVTEDPELAKKKAELAERDKVRAQRRREAAENRDRERANRVLGRSGLRTGGGGGGLSTDMLEGEEGGLGGRPRAKPKRRPRRMDEYSDEDEYAGRKRTKEDEYDKDDGFLAGSSDEEEIEEDDDDEDEDDGIVEDRRSPKRSRPAREEVEESSGPRDGSPVRTKKRRVIDEDEDDE</sequence>
<evidence type="ECO:0008006" key="4">
    <source>
        <dbReference type="Google" id="ProtNLM"/>
    </source>
</evidence>
<organism evidence="2 3">
    <name type="scientific">Viridothelium virens</name>
    <name type="common">Speckled blister lichen</name>
    <name type="synonym">Trypethelium virens</name>
    <dbReference type="NCBI Taxonomy" id="1048519"/>
    <lineage>
        <taxon>Eukaryota</taxon>
        <taxon>Fungi</taxon>
        <taxon>Dikarya</taxon>
        <taxon>Ascomycota</taxon>
        <taxon>Pezizomycotina</taxon>
        <taxon>Dothideomycetes</taxon>
        <taxon>Dothideomycetes incertae sedis</taxon>
        <taxon>Trypetheliales</taxon>
        <taxon>Trypetheliaceae</taxon>
        <taxon>Viridothelium</taxon>
    </lineage>
</organism>
<dbReference type="PANTHER" id="PTHR23146:SF0">
    <property type="entry name" value="RNA POLYMERASE-ASSOCIATED PROTEIN LEO1"/>
    <property type="match status" value="1"/>
</dbReference>
<feature type="compositionally biased region" description="Acidic residues" evidence="1">
    <location>
        <begin position="107"/>
        <end position="117"/>
    </location>
</feature>
<dbReference type="InterPro" id="IPR007149">
    <property type="entry name" value="Leo1"/>
</dbReference>
<evidence type="ECO:0000256" key="1">
    <source>
        <dbReference type="SAM" id="MobiDB-lite"/>
    </source>
</evidence>
<feature type="compositionally biased region" description="Acidic residues" evidence="1">
    <location>
        <begin position="56"/>
        <end position="80"/>
    </location>
</feature>
<feature type="region of interest" description="Disordered" evidence="1">
    <location>
        <begin position="227"/>
        <end position="265"/>
    </location>
</feature>